<keyword evidence="3" id="KW-1185">Reference proteome</keyword>
<dbReference type="RefSeq" id="WP_142896212.1">
    <property type="nucleotide sequence ID" value="NZ_ML660054.1"/>
</dbReference>
<evidence type="ECO:0000313" key="3">
    <source>
        <dbReference type="Proteomes" id="UP000315252"/>
    </source>
</evidence>
<dbReference type="Pfam" id="PF07285">
    <property type="entry name" value="DUF1444"/>
    <property type="match status" value="1"/>
</dbReference>
<gene>
    <name evidence="2" type="ORF">FKG95_09990</name>
</gene>
<feature type="signal peptide" evidence="1">
    <location>
        <begin position="1"/>
        <end position="22"/>
    </location>
</feature>
<dbReference type="Proteomes" id="UP000315252">
    <property type="component" value="Unassembled WGS sequence"/>
</dbReference>
<dbReference type="InterPro" id="IPR010838">
    <property type="entry name" value="DUF1444"/>
</dbReference>
<protein>
    <submittedName>
        <fullName evidence="2">DUF1444 family protein</fullName>
    </submittedName>
</protein>
<reference evidence="2 3" key="1">
    <citation type="submission" date="2019-06" db="EMBL/GenBank/DDBJ databases">
        <title>Whole genome sequence for Rhodospirillaceae sp. R148.</title>
        <authorList>
            <person name="Wang G."/>
        </authorList>
    </citation>
    <scope>NUCLEOTIDE SEQUENCE [LARGE SCALE GENOMIC DNA]</scope>
    <source>
        <strain evidence="2 3">R148</strain>
    </source>
</reference>
<feature type="chain" id="PRO_5021899850" evidence="1">
    <location>
        <begin position="23"/>
        <end position="289"/>
    </location>
</feature>
<accession>A0A545TTF5</accession>
<keyword evidence="1" id="KW-0732">Signal</keyword>
<sequence>MVRFVNAACVLLLLFPMVHASAADVLSEDAFAKLVLEELHSEVPDYEVRIAGRLHLTLKPPEGEAFQVYLDNAYKLYQTSPELRSDIISSYMVAWLNPGHSEVADIDVSKVVPVIKDTGYIPRLQQSVRASGADLSEWRVPAHEPYNRELVVLFAEDTDRSIRYLSEQDLVEIGFEAENRLERAIENLRGLLPDIRLYGGNGTYGLGAGGDYEASILLLANVWKSDKIAVNGELVVAVPARNTLAVTGSEDAEGLAALRRIIASTMQEEAYTLTDRLFVYRDGRFVLYE</sequence>
<name>A0A545TTF5_9PROT</name>
<proteinExistence type="predicted"/>
<evidence type="ECO:0000313" key="2">
    <source>
        <dbReference type="EMBL" id="TQV80498.1"/>
    </source>
</evidence>
<comment type="caution">
    <text evidence="2">The sequence shown here is derived from an EMBL/GenBank/DDBJ whole genome shotgun (WGS) entry which is preliminary data.</text>
</comment>
<dbReference type="AlphaFoldDB" id="A0A545TTF5"/>
<organism evidence="2 3">
    <name type="scientific">Denitrobaculum tricleocarpae</name>
    <dbReference type="NCBI Taxonomy" id="2591009"/>
    <lineage>
        <taxon>Bacteria</taxon>
        <taxon>Pseudomonadati</taxon>
        <taxon>Pseudomonadota</taxon>
        <taxon>Alphaproteobacteria</taxon>
        <taxon>Rhodospirillales</taxon>
        <taxon>Rhodospirillaceae</taxon>
        <taxon>Denitrobaculum</taxon>
    </lineage>
</organism>
<evidence type="ECO:0000256" key="1">
    <source>
        <dbReference type="SAM" id="SignalP"/>
    </source>
</evidence>
<dbReference type="OrthoDB" id="8631375at2"/>
<dbReference type="EMBL" id="VHSH01000003">
    <property type="protein sequence ID" value="TQV80498.1"/>
    <property type="molecule type" value="Genomic_DNA"/>
</dbReference>